<feature type="transmembrane region" description="Helical" evidence="1">
    <location>
        <begin position="475"/>
        <end position="495"/>
    </location>
</feature>
<dbReference type="GO" id="GO:0005230">
    <property type="term" value="F:extracellular ligand-gated monoatomic ion channel activity"/>
    <property type="evidence" value="ECO:0007669"/>
    <property type="project" value="InterPro"/>
</dbReference>
<protein>
    <recommendedName>
        <fullName evidence="7">Neurotransmitter-gated ion-channel ligand-binding domain-containing protein</fullName>
    </recommendedName>
</protein>
<keyword evidence="1" id="KW-0472">Membrane</keyword>
<dbReference type="EMBL" id="JXJN01009527">
    <property type="status" value="NOT_ANNOTATED_CDS"/>
    <property type="molecule type" value="Genomic_DNA"/>
</dbReference>
<feature type="transmembrane region" description="Helical" evidence="1">
    <location>
        <begin position="343"/>
        <end position="365"/>
    </location>
</feature>
<dbReference type="InterPro" id="IPR006202">
    <property type="entry name" value="Neur_chan_lig-bd"/>
</dbReference>
<feature type="domain" description="Farnesoic acid O-methyl transferase" evidence="4">
    <location>
        <begin position="39"/>
        <end position="112"/>
    </location>
</feature>
<dbReference type="EnsemblMetazoa" id="GPPI021248-RA">
    <property type="protein sequence ID" value="GPPI021248-PA"/>
    <property type="gene ID" value="GPPI021248"/>
</dbReference>
<dbReference type="Pfam" id="PF12248">
    <property type="entry name" value="Methyltransf_FA"/>
    <property type="match status" value="1"/>
</dbReference>
<dbReference type="PANTHER" id="PTHR18945">
    <property type="entry name" value="NEUROTRANSMITTER GATED ION CHANNEL"/>
    <property type="match status" value="1"/>
</dbReference>
<dbReference type="EMBL" id="JXJN01009528">
    <property type="status" value="NOT_ANNOTATED_CDS"/>
    <property type="molecule type" value="Genomic_DNA"/>
</dbReference>
<keyword evidence="2" id="KW-0732">Signal</keyword>
<evidence type="ECO:0000313" key="5">
    <source>
        <dbReference type="EnsemblMetazoa" id="GPPI021248-PA"/>
    </source>
</evidence>
<evidence type="ECO:0000256" key="1">
    <source>
        <dbReference type="SAM" id="Phobius"/>
    </source>
</evidence>
<dbReference type="VEuPathDB" id="VectorBase:GPPI021248"/>
<dbReference type="GO" id="GO:0016020">
    <property type="term" value="C:membrane"/>
    <property type="evidence" value="ECO:0007669"/>
    <property type="project" value="InterPro"/>
</dbReference>
<dbReference type="InterPro" id="IPR006201">
    <property type="entry name" value="Neur_channel"/>
</dbReference>
<evidence type="ECO:0000256" key="2">
    <source>
        <dbReference type="SAM" id="SignalP"/>
    </source>
</evidence>
<name>A0A1B0B7C7_9MUSC</name>
<sequence>MCVNFKNYFSGLMIVTCLSLVQGDFKYNVSLSQMETIGRRRVATDMEANILSVFDPTPIEIVQTKDAEFLVFIPGLRETPLMNFTDVAPLSINYISFTTYDNEPASWFYDCQFDGFATELDDEVKWLLPEKRLLLNIVEKAENATMPVNLKEINFSFQIRAIHYKHDQALLKTRLNMRVNWNDPRLVWNPADFNDMDRIACKDLKIWLPRFVVINAALNTKRRFNPPYQLFIETNGTVTLLINDAVMHTWCPNPLQNWPNELLNCELALGVSTENLQRLKLVYDRQSPLSKTPISALTEWSFKQIAVTSIENSVLARYTNAGIIQSRNGDISVIFEITRNSSFYQNVFIMPIVACQILLILSFLLRGYRRGGLILVVVLILMLGLMFITKHAPSAYVPDILHAYQHVVRIAAACYILHIVIMWMELYPPKIKPSDWLLKILNYSPLRIMLCMRLSDAREYIDVQMEPWREVAKMLNSFSFLITNIVFILVDVILLPQA</sequence>
<keyword evidence="1" id="KW-1133">Transmembrane helix</keyword>
<dbReference type="InterPro" id="IPR022041">
    <property type="entry name" value="Methyltransf_FA"/>
</dbReference>
<reference evidence="5" key="2">
    <citation type="submission" date="2020-05" db="UniProtKB">
        <authorList>
            <consortium name="EnsemblMetazoa"/>
        </authorList>
    </citation>
    <scope>IDENTIFICATION</scope>
    <source>
        <strain evidence="5">IAEA</strain>
    </source>
</reference>
<reference evidence="6" key="1">
    <citation type="submission" date="2015-01" db="EMBL/GenBank/DDBJ databases">
        <authorList>
            <person name="Aksoy S."/>
            <person name="Warren W."/>
            <person name="Wilson R.K."/>
        </authorList>
    </citation>
    <scope>NUCLEOTIDE SEQUENCE [LARGE SCALE GENOMIC DNA]</scope>
    <source>
        <strain evidence="6">IAEA</strain>
    </source>
</reference>
<dbReference type="EMBL" id="JXJN01009529">
    <property type="status" value="NOT_ANNOTATED_CDS"/>
    <property type="molecule type" value="Genomic_DNA"/>
</dbReference>
<dbReference type="AlphaFoldDB" id="A0A1B0B7C7"/>
<proteinExistence type="predicted"/>
<feature type="signal peptide" evidence="2">
    <location>
        <begin position="1"/>
        <end position="23"/>
    </location>
</feature>
<feature type="chain" id="PRO_5008404574" description="Neurotransmitter-gated ion-channel ligand-binding domain-containing protein" evidence="2">
    <location>
        <begin position="24"/>
        <end position="498"/>
    </location>
</feature>
<keyword evidence="6" id="KW-1185">Reference proteome</keyword>
<evidence type="ECO:0000259" key="4">
    <source>
        <dbReference type="Pfam" id="PF12248"/>
    </source>
</evidence>
<dbReference type="STRING" id="67801.A0A1B0B7C7"/>
<dbReference type="InterPro" id="IPR036734">
    <property type="entry name" value="Neur_chan_lig-bd_sf"/>
</dbReference>
<dbReference type="Gene3D" id="2.70.170.10">
    <property type="entry name" value="Neurotransmitter-gated ion-channel ligand-binding domain"/>
    <property type="match status" value="1"/>
</dbReference>
<keyword evidence="1" id="KW-0812">Transmembrane</keyword>
<evidence type="ECO:0000259" key="3">
    <source>
        <dbReference type="Pfam" id="PF02931"/>
    </source>
</evidence>
<feature type="domain" description="Neurotransmitter-gated ion-channel ligand-binding" evidence="3">
    <location>
        <begin position="132"/>
        <end position="340"/>
    </location>
</feature>
<dbReference type="Pfam" id="PF02931">
    <property type="entry name" value="Neur_chan_LBD"/>
    <property type="match status" value="1"/>
</dbReference>
<organism evidence="5 6">
    <name type="scientific">Glossina palpalis gambiensis</name>
    <dbReference type="NCBI Taxonomy" id="67801"/>
    <lineage>
        <taxon>Eukaryota</taxon>
        <taxon>Metazoa</taxon>
        <taxon>Ecdysozoa</taxon>
        <taxon>Arthropoda</taxon>
        <taxon>Hexapoda</taxon>
        <taxon>Insecta</taxon>
        <taxon>Pterygota</taxon>
        <taxon>Neoptera</taxon>
        <taxon>Endopterygota</taxon>
        <taxon>Diptera</taxon>
        <taxon>Brachycera</taxon>
        <taxon>Muscomorpha</taxon>
        <taxon>Hippoboscoidea</taxon>
        <taxon>Glossinidae</taxon>
        <taxon>Glossina</taxon>
    </lineage>
</organism>
<dbReference type="GO" id="GO:0004888">
    <property type="term" value="F:transmembrane signaling receptor activity"/>
    <property type="evidence" value="ECO:0007669"/>
    <property type="project" value="InterPro"/>
</dbReference>
<dbReference type="SUPFAM" id="SSF63712">
    <property type="entry name" value="Nicotinic receptor ligand binding domain-like"/>
    <property type="match status" value="1"/>
</dbReference>
<evidence type="ECO:0000313" key="6">
    <source>
        <dbReference type="Proteomes" id="UP000092460"/>
    </source>
</evidence>
<evidence type="ECO:0008006" key="7">
    <source>
        <dbReference type="Google" id="ProtNLM"/>
    </source>
</evidence>
<dbReference type="Proteomes" id="UP000092460">
    <property type="component" value="Unassembled WGS sequence"/>
</dbReference>
<feature type="transmembrane region" description="Helical" evidence="1">
    <location>
        <begin position="404"/>
        <end position="424"/>
    </location>
</feature>
<accession>A0A1B0B7C7</accession>
<feature type="transmembrane region" description="Helical" evidence="1">
    <location>
        <begin position="372"/>
        <end position="392"/>
    </location>
</feature>